<dbReference type="Pfam" id="PF00106">
    <property type="entry name" value="adh_short"/>
    <property type="match status" value="1"/>
</dbReference>
<dbReference type="PANTHER" id="PTHR43157">
    <property type="entry name" value="PHOSPHATIDYLINOSITOL-GLYCAN BIOSYNTHESIS CLASS F PROTEIN-RELATED"/>
    <property type="match status" value="1"/>
</dbReference>
<sequence>MFLTTFLVGQWTHTPIPTASFSGQTVIITGSNTGIGLSAARYFALLGAAHIILGVRNTTAGEAAANAIRNAPNTSSMPHLPDAVTCKVSVWELDLADYASVIAFSERCDRELERVDVLVENAGVLANSFEMAEPWEGMRMERCVAVNVVGTMLLAVLMLPVLRKGRTGGKGEAPRLCIVSSEVHELTELPQRKEEKILDACNDEGRNEMGDRYNVTKLLQVFLARALASRLPQNNSSSPTITLNYLTPTLCHSDLGRDFGSLYAAFLWIFAKPTEEGGRAIVDAAAKGKGSHGEFLWCGRVRGPSQFVLSEEGKQTQERVFQEVMEVLEKVVPGISNNI</sequence>
<dbReference type="SUPFAM" id="SSF51735">
    <property type="entry name" value="NAD(P)-binding Rossmann-fold domains"/>
    <property type="match status" value="1"/>
</dbReference>
<dbReference type="EMBL" id="JAPUFD010000005">
    <property type="protein sequence ID" value="MDI1487586.1"/>
    <property type="molecule type" value="Genomic_DNA"/>
</dbReference>
<dbReference type="InterPro" id="IPR036291">
    <property type="entry name" value="NAD(P)-bd_dom_sf"/>
</dbReference>
<dbReference type="PANTHER" id="PTHR43157:SF31">
    <property type="entry name" value="PHOSPHATIDYLINOSITOL-GLYCAN BIOSYNTHESIS CLASS F PROTEIN"/>
    <property type="match status" value="1"/>
</dbReference>
<evidence type="ECO:0000256" key="1">
    <source>
        <dbReference type="ARBA" id="ARBA00023002"/>
    </source>
</evidence>
<proteinExistence type="predicted"/>
<dbReference type="GO" id="GO:0016491">
    <property type="term" value="F:oxidoreductase activity"/>
    <property type="evidence" value="ECO:0007669"/>
    <property type="project" value="UniProtKB-KW"/>
</dbReference>
<protein>
    <recommendedName>
        <fullName evidence="4">NAD(P)-binding protein</fullName>
    </recommendedName>
</protein>
<dbReference type="Proteomes" id="UP001161017">
    <property type="component" value="Unassembled WGS sequence"/>
</dbReference>
<dbReference type="Gene3D" id="3.40.50.720">
    <property type="entry name" value="NAD(P)-binding Rossmann-like Domain"/>
    <property type="match status" value="1"/>
</dbReference>
<name>A0AA43QMA1_9LECA</name>
<keyword evidence="1" id="KW-0560">Oxidoreductase</keyword>
<organism evidence="2 3">
    <name type="scientific">Ramalina farinacea</name>
    <dbReference type="NCBI Taxonomy" id="258253"/>
    <lineage>
        <taxon>Eukaryota</taxon>
        <taxon>Fungi</taxon>
        <taxon>Dikarya</taxon>
        <taxon>Ascomycota</taxon>
        <taxon>Pezizomycotina</taxon>
        <taxon>Lecanoromycetes</taxon>
        <taxon>OSLEUM clade</taxon>
        <taxon>Lecanoromycetidae</taxon>
        <taxon>Lecanorales</taxon>
        <taxon>Lecanorineae</taxon>
        <taxon>Ramalinaceae</taxon>
        <taxon>Ramalina</taxon>
    </lineage>
</organism>
<gene>
    <name evidence="2" type="ORF">OHK93_006856</name>
</gene>
<evidence type="ECO:0008006" key="4">
    <source>
        <dbReference type="Google" id="ProtNLM"/>
    </source>
</evidence>
<dbReference type="InterPro" id="IPR002347">
    <property type="entry name" value="SDR_fam"/>
</dbReference>
<keyword evidence="3" id="KW-1185">Reference proteome</keyword>
<comment type="caution">
    <text evidence="2">The sequence shown here is derived from an EMBL/GenBank/DDBJ whole genome shotgun (WGS) entry which is preliminary data.</text>
</comment>
<evidence type="ECO:0000313" key="3">
    <source>
        <dbReference type="Proteomes" id="UP001161017"/>
    </source>
</evidence>
<evidence type="ECO:0000313" key="2">
    <source>
        <dbReference type="EMBL" id="MDI1487586.1"/>
    </source>
</evidence>
<accession>A0AA43QMA1</accession>
<dbReference type="AlphaFoldDB" id="A0AA43QMA1"/>
<reference evidence="2" key="1">
    <citation type="journal article" date="2023" name="Genome Biol. Evol.">
        <title>First Whole Genome Sequence and Flow Cytometry Genome Size Data for the Lichen-Forming Fungus Ramalina farinacea (Ascomycota).</title>
        <authorList>
            <person name="Llewellyn T."/>
            <person name="Mian S."/>
            <person name="Hill R."/>
            <person name="Leitch I.J."/>
            <person name="Gaya E."/>
        </authorList>
    </citation>
    <scope>NUCLEOTIDE SEQUENCE</scope>
    <source>
        <strain evidence="2">LIQ254RAFAR</strain>
    </source>
</reference>
<dbReference type="PRINTS" id="PR00081">
    <property type="entry name" value="GDHRDH"/>
</dbReference>